<dbReference type="InterPro" id="IPR001841">
    <property type="entry name" value="Znf_RING"/>
</dbReference>
<dbReference type="Gene3D" id="2.30.30.40">
    <property type="entry name" value="SH3 Domains"/>
    <property type="match status" value="2"/>
</dbReference>
<accession>A0A2U9C6N1</accession>
<dbReference type="SMART" id="SM00326">
    <property type="entry name" value="SH3"/>
    <property type="match status" value="2"/>
</dbReference>
<gene>
    <name evidence="12" type="ORF">SMAX5B_008830</name>
</gene>
<keyword evidence="13" id="KW-1185">Reference proteome</keyword>
<dbReference type="InterPro" id="IPR013083">
    <property type="entry name" value="Znf_RING/FYVE/PHD"/>
</dbReference>
<dbReference type="Proteomes" id="UP000246464">
    <property type="component" value="Chromosome 13"/>
</dbReference>
<keyword evidence="6" id="KW-0832">Ubl conjugation</keyword>
<dbReference type="GO" id="GO:0046330">
    <property type="term" value="P:positive regulation of JNK cascade"/>
    <property type="evidence" value="ECO:0007669"/>
    <property type="project" value="TreeGrafter"/>
</dbReference>
<evidence type="ECO:0000256" key="8">
    <source>
        <dbReference type="PROSITE-ProRule" id="PRU00192"/>
    </source>
</evidence>
<dbReference type="PRINTS" id="PR00452">
    <property type="entry name" value="SH3DOMAIN"/>
</dbReference>
<dbReference type="InterPro" id="IPR050384">
    <property type="entry name" value="Endophilin_SH3RF"/>
</dbReference>
<name>A0A2U9C6N1_SCOMX</name>
<dbReference type="SUPFAM" id="SSF57850">
    <property type="entry name" value="RING/U-box"/>
    <property type="match status" value="1"/>
</dbReference>
<feature type="region of interest" description="Disordered" evidence="9">
    <location>
        <begin position="243"/>
        <end position="294"/>
    </location>
</feature>
<evidence type="ECO:0000256" key="1">
    <source>
        <dbReference type="ARBA" id="ARBA00008649"/>
    </source>
</evidence>
<dbReference type="PROSITE" id="PS00518">
    <property type="entry name" value="ZF_RING_1"/>
    <property type="match status" value="1"/>
</dbReference>
<evidence type="ECO:0000256" key="6">
    <source>
        <dbReference type="ARBA" id="ARBA00022843"/>
    </source>
</evidence>
<protein>
    <submittedName>
        <fullName evidence="12">Putative E3 ubiquitin-protein ligase SH3RF2</fullName>
    </submittedName>
</protein>
<evidence type="ECO:0000256" key="5">
    <source>
        <dbReference type="ARBA" id="ARBA00022833"/>
    </source>
</evidence>
<evidence type="ECO:0000256" key="7">
    <source>
        <dbReference type="PROSITE-ProRule" id="PRU00175"/>
    </source>
</evidence>
<evidence type="ECO:0000256" key="2">
    <source>
        <dbReference type="ARBA" id="ARBA00022443"/>
    </source>
</evidence>
<evidence type="ECO:0000256" key="4">
    <source>
        <dbReference type="ARBA" id="ARBA00022771"/>
    </source>
</evidence>
<dbReference type="STRING" id="52904.ENSSMAP00000008095"/>
<sequence length="505" mass="56080">MEELALMTLLECPLCSEQLDVSAKVLPCQHTFCATCLQKQETAHSQLLCPECRAPVPARTVEELPANLLLVRLLEGLQGSTGPDGYKQSGRYAVPLARGSSAVREGQQQQEGQHRWTQVHSELPVRALSRNQPGDVSGKPVLLAHGNSIMRKQKVDENWHQGNGAQQAVDQMPQLQPLQQPQQLVFCRALYNFKPEEMNVDDSKYCLSFLKGDILTVIRRVDEHWIEAKIGDKVGICPQQFTEPISGASKLPEGKSRRVSDSAEFHQRTGKGGKDKATDSPNRTSHYGVPQVPAKAPIINALPVSGQRKQPAASSSNLYQTTKAETTTISSINGFNHQGQPQRVSVHSAAWGLSHPSRVNSHRIRRHSDTTHRHLSHMSSASADSKNSSTQQLSISVCAVLYSYKPRRPEELELRKGEMVGVYGKFKEGWLRGLSLRTGKVGILPSNYITPVLRLKPLLPYVHFECPVQLAALCTSYTVWLLTCHAEEEKQQHPVQLWQTDGLDD</sequence>
<dbReference type="GO" id="GO:0008270">
    <property type="term" value="F:zinc ion binding"/>
    <property type="evidence" value="ECO:0007669"/>
    <property type="project" value="UniProtKB-KW"/>
</dbReference>
<dbReference type="SMART" id="SM00184">
    <property type="entry name" value="RING"/>
    <property type="match status" value="1"/>
</dbReference>
<dbReference type="Pfam" id="PF00018">
    <property type="entry name" value="SH3_1"/>
    <property type="match status" value="1"/>
</dbReference>
<comment type="similarity">
    <text evidence="1">Belongs to the SH3RF family.</text>
</comment>
<dbReference type="SUPFAM" id="SSF50044">
    <property type="entry name" value="SH3-domain"/>
    <property type="match status" value="2"/>
</dbReference>
<feature type="domain" description="SH3" evidence="10">
    <location>
        <begin position="182"/>
        <end position="247"/>
    </location>
</feature>
<feature type="compositionally biased region" description="Basic and acidic residues" evidence="9">
    <location>
        <begin position="252"/>
        <end position="278"/>
    </location>
</feature>
<dbReference type="Gene3D" id="3.30.40.10">
    <property type="entry name" value="Zinc/RING finger domain, C3HC4 (zinc finger)"/>
    <property type="match status" value="1"/>
</dbReference>
<keyword evidence="3" id="KW-0479">Metal-binding</keyword>
<dbReference type="GO" id="GO:0043066">
    <property type="term" value="P:negative regulation of apoptotic process"/>
    <property type="evidence" value="ECO:0007669"/>
    <property type="project" value="TreeGrafter"/>
</dbReference>
<feature type="compositionally biased region" description="Low complexity" evidence="9">
    <location>
        <begin position="377"/>
        <end position="388"/>
    </location>
</feature>
<keyword evidence="5" id="KW-0862">Zinc</keyword>
<dbReference type="GO" id="GO:0032436">
    <property type="term" value="P:positive regulation of proteasomal ubiquitin-dependent protein catabolic process"/>
    <property type="evidence" value="ECO:0007669"/>
    <property type="project" value="TreeGrafter"/>
</dbReference>
<dbReference type="InterPro" id="IPR027370">
    <property type="entry name" value="Znf-RING_euk"/>
</dbReference>
<dbReference type="PANTHER" id="PTHR14167:SF84">
    <property type="entry name" value="E3 UBIQUITIN-PROTEIN LIGASE SH3RF2 ISOFORM X1"/>
    <property type="match status" value="1"/>
</dbReference>
<reference evidence="12 13" key="1">
    <citation type="submission" date="2017-12" db="EMBL/GenBank/DDBJ databases">
        <title>Integrating genomic resources of turbot (Scophthalmus maximus) in depth evaluation of genetic and physical mapping variation across individuals.</title>
        <authorList>
            <person name="Martinez P."/>
        </authorList>
    </citation>
    <scope>NUCLEOTIDE SEQUENCE [LARGE SCALE GENOMIC DNA]</scope>
</reference>
<dbReference type="AlphaFoldDB" id="A0A2U9C6N1"/>
<keyword evidence="4 7" id="KW-0863">Zinc-finger</keyword>
<dbReference type="PANTHER" id="PTHR14167">
    <property type="entry name" value="SH3 DOMAIN-CONTAINING"/>
    <property type="match status" value="1"/>
</dbReference>
<feature type="domain" description="SH3" evidence="10">
    <location>
        <begin position="393"/>
        <end position="454"/>
    </location>
</feature>
<evidence type="ECO:0000259" key="11">
    <source>
        <dbReference type="PROSITE" id="PS50089"/>
    </source>
</evidence>
<keyword evidence="2 8" id="KW-0728">SH3 domain</keyword>
<dbReference type="CDD" id="cd11787">
    <property type="entry name" value="SH3_SH3RF_2"/>
    <property type="match status" value="1"/>
</dbReference>
<dbReference type="EMBL" id="CP026255">
    <property type="protein sequence ID" value="AWP12227.1"/>
    <property type="molecule type" value="Genomic_DNA"/>
</dbReference>
<dbReference type="PROSITE" id="PS50089">
    <property type="entry name" value="ZF_RING_2"/>
    <property type="match status" value="1"/>
</dbReference>
<proteinExistence type="inferred from homology"/>
<dbReference type="Pfam" id="PF14604">
    <property type="entry name" value="SH3_9"/>
    <property type="match status" value="1"/>
</dbReference>
<organism evidence="12 13">
    <name type="scientific">Scophthalmus maximus</name>
    <name type="common">Turbot</name>
    <name type="synonym">Psetta maxima</name>
    <dbReference type="NCBI Taxonomy" id="52904"/>
    <lineage>
        <taxon>Eukaryota</taxon>
        <taxon>Metazoa</taxon>
        <taxon>Chordata</taxon>
        <taxon>Craniata</taxon>
        <taxon>Vertebrata</taxon>
        <taxon>Euteleostomi</taxon>
        <taxon>Actinopterygii</taxon>
        <taxon>Neopterygii</taxon>
        <taxon>Teleostei</taxon>
        <taxon>Neoteleostei</taxon>
        <taxon>Acanthomorphata</taxon>
        <taxon>Carangaria</taxon>
        <taxon>Pleuronectiformes</taxon>
        <taxon>Pleuronectoidei</taxon>
        <taxon>Scophthalmidae</taxon>
        <taxon>Scophthalmus</taxon>
    </lineage>
</organism>
<dbReference type="Pfam" id="PF13445">
    <property type="entry name" value="zf-RING_UBOX"/>
    <property type="match status" value="1"/>
</dbReference>
<dbReference type="GO" id="GO:0061630">
    <property type="term" value="F:ubiquitin protein ligase activity"/>
    <property type="evidence" value="ECO:0007669"/>
    <property type="project" value="TreeGrafter"/>
</dbReference>
<evidence type="ECO:0000313" key="13">
    <source>
        <dbReference type="Proteomes" id="UP000246464"/>
    </source>
</evidence>
<dbReference type="GO" id="GO:0016567">
    <property type="term" value="P:protein ubiquitination"/>
    <property type="evidence" value="ECO:0007669"/>
    <property type="project" value="TreeGrafter"/>
</dbReference>
<evidence type="ECO:0000256" key="3">
    <source>
        <dbReference type="ARBA" id="ARBA00022723"/>
    </source>
</evidence>
<dbReference type="InterPro" id="IPR001452">
    <property type="entry name" value="SH3_domain"/>
</dbReference>
<feature type="region of interest" description="Disordered" evidence="9">
    <location>
        <begin position="354"/>
        <end position="388"/>
    </location>
</feature>
<evidence type="ECO:0000313" key="12">
    <source>
        <dbReference type="EMBL" id="AWP12227.1"/>
    </source>
</evidence>
<feature type="domain" description="RING-type" evidence="11">
    <location>
        <begin position="12"/>
        <end position="53"/>
    </location>
</feature>
<dbReference type="InterPro" id="IPR017907">
    <property type="entry name" value="Znf_RING_CS"/>
</dbReference>
<evidence type="ECO:0000256" key="9">
    <source>
        <dbReference type="SAM" id="MobiDB-lite"/>
    </source>
</evidence>
<dbReference type="PROSITE" id="PS50002">
    <property type="entry name" value="SH3"/>
    <property type="match status" value="2"/>
</dbReference>
<evidence type="ECO:0000259" key="10">
    <source>
        <dbReference type="PROSITE" id="PS50002"/>
    </source>
</evidence>
<dbReference type="InterPro" id="IPR036028">
    <property type="entry name" value="SH3-like_dom_sf"/>
</dbReference>